<feature type="region of interest" description="Disordered" evidence="1">
    <location>
        <begin position="1"/>
        <end position="28"/>
    </location>
</feature>
<reference evidence="2 3" key="1">
    <citation type="submission" date="2019-02" db="EMBL/GenBank/DDBJ databases">
        <title>Deep-cultivation of Planctomycetes and their phenomic and genomic characterization uncovers novel biology.</title>
        <authorList>
            <person name="Wiegand S."/>
            <person name="Jogler M."/>
            <person name="Boedeker C."/>
            <person name="Pinto D."/>
            <person name="Vollmers J."/>
            <person name="Rivas-Marin E."/>
            <person name="Kohn T."/>
            <person name="Peeters S.H."/>
            <person name="Heuer A."/>
            <person name="Rast P."/>
            <person name="Oberbeckmann S."/>
            <person name="Bunk B."/>
            <person name="Jeske O."/>
            <person name="Meyerdierks A."/>
            <person name="Storesund J.E."/>
            <person name="Kallscheuer N."/>
            <person name="Luecker S."/>
            <person name="Lage O.M."/>
            <person name="Pohl T."/>
            <person name="Merkel B.J."/>
            <person name="Hornburger P."/>
            <person name="Mueller R.-W."/>
            <person name="Bruemmer F."/>
            <person name="Labrenz M."/>
            <person name="Spormann A.M."/>
            <person name="Op den Camp H."/>
            <person name="Overmann J."/>
            <person name="Amann R."/>
            <person name="Jetten M.S.M."/>
            <person name="Mascher T."/>
            <person name="Medema M.H."/>
            <person name="Devos D.P."/>
            <person name="Kaster A.-K."/>
            <person name="Ovreas L."/>
            <person name="Rohde M."/>
            <person name="Galperin M.Y."/>
            <person name="Jogler C."/>
        </authorList>
    </citation>
    <scope>NUCLEOTIDE SEQUENCE [LARGE SCALE GENOMIC DNA]</scope>
    <source>
        <strain evidence="2 3">I41</strain>
    </source>
</reference>
<evidence type="ECO:0000313" key="2">
    <source>
        <dbReference type="EMBL" id="QDT75426.1"/>
    </source>
</evidence>
<name>A0A517U470_9BACT</name>
<proteinExistence type="predicted"/>
<accession>A0A517U470</accession>
<keyword evidence="3" id="KW-1185">Reference proteome</keyword>
<dbReference type="KEGG" id="llh:I41_46360"/>
<dbReference type="EMBL" id="CP036339">
    <property type="protein sequence ID" value="QDT75426.1"/>
    <property type="molecule type" value="Genomic_DNA"/>
</dbReference>
<evidence type="ECO:0000256" key="1">
    <source>
        <dbReference type="SAM" id="MobiDB-lite"/>
    </source>
</evidence>
<dbReference type="AlphaFoldDB" id="A0A517U470"/>
<dbReference type="RefSeq" id="WP_145435078.1">
    <property type="nucleotide sequence ID" value="NZ_CP036339.1"/>
</dbReference>
<evidence type="ECO:0000313" key="3">
    <source>
        <dbReference type="Proteomes" id="UP000317909"/>
    </source>
</evidence>
<dbReference type="Proteomes" id="UP000317909">
    <property type="component" value="Chromosome"/>
</dbReference>
<protein>
    <submittedName>
        <fullName evidence="2">Uncharacterized protein</fullName>
    </submittedName>
</protein>
<gene>
    <name evidence="2" type="ORF">I41_46360</name>
</gene>
<sequence>MRPRKRPERADILPFEQPEANDRPFDSPLHPTFEECDDESLLELDAEYWDALLPDDDYEALPERGDFWTDQDAA</sequence>
<organism evidence="2 3">
    <name type="scientific">Lacipirellula limnantheis</name>
    <dbReference type="NCBI Taxonomy" id="2528024"/>
    <lineage>
        <taxon>Bacteria</taxon>
        <taxon>Pseudomonadati</taxon>
        <taxon>Planctomycetota</taxon>
        <taxon>Planctomycetia</taxon>
        <taxon>Pirellulales</taxon>
        <taxon>Lacipirellulaceae</taxon>
        <taxon>Lacipirellula</taxon>
    </lineage>
</organism>
<dbReference type="OrthoDB" id="9952462at2"/>